<evidence type="ECO:0000256" key="2">
    <source>
        <dbReference type="ARBA" id="ARBA00023235"/>
    </source>
</evidence>
<dbReference type="GO" id="GO:0016853">
    <property type="term" value="F:isomerase activity"/>
    <property type="evidence" value="ECO:0007669"/>
    <property type="project" value="UniProtKB-KW"/>
</dbReference>
<evidence type="ECO:0000256" key="1">
    <source>
        <dbReference type="ARBA" id="ARBA00008270"/>
    </source>
</evidence>
<gene>
    <name evidence="4" type="ORF">FNM00_02695</name>
</gene>
<dbReference type="PANTHER" id="PTHR13774">
    <property type="entry name" value="PHENAZINE BIOSYNTHESIS PROTEIN"/>
    <property type="match status" value="1"/>
</dbReference>
<dbReference type="PIRSF" id="PIRSF016184">
    <property type="entry name" value="PhzC_PhzF"/>
    <property type="match status" value="1"/>
</dbReference>
<dbReference type="RefSeq" id="WP_143911454.1">
    <property type="nucleotide sequence ID" value="NZ_VLNT01000001.1"/>
</dbReference>
<keyword evidence="5" id="KW-1185">Reference proteome</keyword>
<dbReference type="NCBIfam" id="TIGR00654">
    <property type="entry name" value="PhzF_family"/>
    <property type="match status" value="1"/>
</dbReference>
<dbReference type="AlphaFoldDB" id="A0A554SQ88"/>
<dbReference type="OrthoDB" id="9788221at2"/>
<keyword evidence="2" id="KW-0413">Isomerase</keyword>
<dbReference type="GO" id="GO:0005737">
    <property type="term" value="C:cytoplasm"/>
    <property type="evidence" value="ECO:0007669"/>
    <property type="project" value="TreeGrafter"/>
</dbReference>
<accession>A0A554SQ88</accession>
<comment type="similarity">
    <text evidence="1">Belongs to the PhzF family.</text>
</comment>
<dbReference type="InterPro" id="IPR003719">
    <property type="entry name" value="Phenazine_PhzF-like"/>
</dbReference>
<protein>
    <submittedName>
        <fullName evidence="4">PhzF family phenazine biosynthesis protein</fullName>
    </submittedName>
</protein>
<dbReference type="SUPFAM" id="SSF54506">
    <property type="entry name" value="Diaminopimelate epimerase-like"/>
    <property type="match status" value="1"/>
</dbReference>
<sequence>MIDTGHREEAFAQVPLVQIDAFADGLFEGNPAAVVPLPAWPADELLQRVAAENNLSETAFLVEDLPSAPPVQYPARPTYHLRWFTPAIEVELCGHATMAAASYLFDDVHAEAETVQFFTRSGWLTVTRSPDGVQTMDFPSEQSRSTEVDPTVARALGVPVAEAFRATDLIYVVDDPQMVVDLTPDLAVLSALPVRGIVVTAPGTGTEYDFVSRWFGARAGVPEDPVTGSAHCQLAPLWAARLGRTDLVARQVSKRGGTLRIRLDGERVLLYGRCVRFFEGIARLPL</sequence>
<evidence type="ECO:0000256" key="3">
    <source>
        <dbReference type="PIRSR" id="PIRSR016184-1"/>
    </source>
</evidence>
<dbReference type="EMBL" id="VLNT01000001">
    <property type="protein sequence ID" value="TSD68514.1"/>
    <property type="molecule type" value="Genomic_DNA"/>
</dbReference>
<reference evidence="4 5" key="1">
    <citation type="submission" date="2019-07" db="EMBL/GenBank/DDBJ databases">
        <authorList>
            <person name="Zhao L.H."/>
        </authorList>
    </citation>
    <scope>NUCLEOTIDE SEQUENCE [LARGE SCALE GENOMIC DNA]</scope>
    <source>
        <strain evidence="4 5">Co35</strain>
    </source>
</reference>
<name>A0A554SQ88_9ACTN</name>
<dbReference type="Gene3D" id="3.10.310.10">
    <property type="entry name" value="Diaminopimelate Epimerase, Chain A, domain 1"/>
    <property type="match status" value="2"/>
</dbReference>
<dbReference type="Pfam" id="PF02567">
    <property type="entry name" value="PhzC-PhzF"/>
    <property type="match status" value="1"/>
</dbReference>
<proteinExistence type="inferred from homology"/>
<feature type="active site" evidence="3">
    <location>
        <position position="57"/>
    </location>
</feature>
<organism evidence="4 5">
    <name type="scientific">Aeromicrobium piscarium</name>
    <dbReference type="NCBI Taxonomy" id="2590901"/>
    <lineage>
        <taxon>Bacteria</taxon>
        <taxon>Bacillati</taxon>
        <taxon>Actinomycetota</taxon>
        <taxon>Actinomycetes</taxon>
        <taxon>Propionibacteriales</taxon>
        <taxon>Nocardioidaceae</taxon>
        <taxon>Aeromicrobium</taxon>
    </lineage>
</organism>
<dbReference type="PANTHER" id="PTHR13774:SF17">
    <property type="entry name" value="PHENAZINE BIOSYNTHESIS-LIKE DOMAIN-CONTAINING PROTEIN"/>
    <property type="match status" value="1"/>
</dbReference>
<evidence type="ECO:0000313" key="5">
    <source>
        <dbReference type="Proteomes" id="UP000316988"/>
    </source>
</evidence>
<evidence type="ECO:0000313" key="4">
    <source>
        <dbReference type="EMBL" id="TSD68514.1"/>
    </source>
</evidence>
<comment type="caution">
    <text evidence="4">The sequence shown here is derived from an EMBL/GenBank/DDBJ whole genome shotgun (WGS) entry which is preliminary data.</text>
</comment>
<dbReference type="Proteomes" id="UP000316988">
    <property type="component" value="Unassembled WGS sequence"/>
</dbReference>